<dbReference type="AlphaFoldDB" id="A0A1U9MEI5"/>
<organism evidence="3 4">
    <name type="scientific">Bartonella apihabitans</name>
    <dbReference type="NCBI Taxonomy" id="2750929"/>
    <lineage>
        <taxon>Bacteria</taxon>
        <taxon>Pseudomonadati</taxon>
        <taxon>Pseudomonadota</taxon>
        <taxon>Alphaproteobacteria</taxon>
        <taxon>Hyphomicrobiales</taxon>
        <taxon>Bartonellaceae</taxon>
        <taxon>Bartonella</taxon>
    </lineage>
</organism>
<dbReference type="InterPro" id="IPR005545">
    <property type="entry name" value="YCII"/>
</dbReference>
<dbReference type="KEGG" id="bapa:BBC0178_022400"/>
<dbReference type="RefSeq" id="WP_078040218.1">
    <property type="nucleotide sequence ID" value="NZ_CP015820.1"/>
</dbReference>
<keyword evidence="4" id="KW-1185">Reference proteome</keyword>
<sequence>MLYAVICNDKKDHLHVRLDIRPKHLDYLKSLGKTLKFAGPFLDDNEKPNGTLIVVEAKSLQEAEGYAQNDPYAKAGLFSDMKIRRWRWSVNNPEEA</sequence>
<dbReference type="InterPro" id="IPR011008">
    <property type="entry name" value="Dimeric_a/b-barrel"/>
</dbReference>
<dbReference type="SUPFAM" id="SSF54909">
    <property type="entry name" value="Dimeric alpha+beta barrel"/>
    <property type="match status" value="1"/>
</dbReference>
<dbReference type="PANTHER" id="PTHR33606:SF3">
    <property type="entry name" value="PROTEIN YCII"/>
    <property type="match status" value="1"/>
</dbReference>
<dbReference type="InterPro" id="IPR051807">
    <property type="entry name" value="Sec-metab_biosynth-assoc"/>
</dbReference>
<evidence type="ECO:0000313" key="4">
    <source>
        <dbReference type="Proteomes" id="UP000189660"/>
    </source>
</evidence>
<evidence type="ECO:0000256" key="1">
    <source>
        <dbReference type="ARBA" id="ARBA00007689"/>
    </source>
</evidence>
<dbReference type="Gene3D" id="3.30.70.1060">
    <property type="entry name" value="Dimeric alpha+beta barrel"/>
    <property type="match status" value="1"/>
</dbReference>
<evidence type="ECO:0000259" key="2">
    <source>
        <dbReference type="Pfam" id="PF03795"/>
    </source>
</evidence>
<dbReference type="EMBL" id="CP015820">
    <property type="protein sequence ID" value="AQT43666.1"/>
    <property type="molecule type" value="Genomic_DNA"/>
</dbReference>
<dbReference type="Proteomes" id="UP000189660">
    <property type="component" value="Chromosome"/>
</dbReference>
<reference evidence="3 4" key="1">
    <citation type="submission" date="2016-11" db="EMBL/GenBank/DDBJ databases">
        <title>Comparative genomics of Bartonella apis.</title>
        <authorList>
            <person name="Engel P."/>
        </authorList>
    </citation>
    <scope>NUCLEOTIDE SEQUENCE [LARGE SCALE GENOMIC DNA]</scope>
    <source>
        <strain evidence="3 4">BBC0178</strain>
    </source>
</reference>
<name>A0A1U9MEI5_9HYPH</name>
<dbReference type="OrthoDB" id="2293521at2"/>
<evidence type="ECO:0000313" key="3">
    <source>
        <dbReference type="EMBL" id="AQT43666.1"/>
    </source>
</evidence>
<dbReference type="PANTHER" id="PTHR33606">
    <property type="entry name" value="PROTEIN YCII"/>
    <property type="match status" value="1"/>
</dbReference>
<comment type="similarity">
    <text evidence="1">Belongs to the YciI family.</text>
</comment>
<proteinExistence type="inferred from homology"/>
<protein>
    <recommendedName>
        <fullName evidence="2">YCII-related domain-containing protein</fullName>
    </recommendedName>
</protein>
<dbReference type="Pfam" id="PF03795">
    <property type="entry name" value="YCII"/>
    <property type="match status" value="1"/>
</dbReference>
<gene>
    <name evidence="3" type="ORF">BBC0178_022400</name>
</gene>
<accession>A0A1U9MEI5</accession>
<feature type="domain" description="YCII-related" evidence="2">
    <location>
        <begin position="1"/>
        <end position="87"/>
    </location>
</feature>
<dbReference type="NCBIfam" id="NF009502">
    <property type="entry name" value="PRK12863.1-1"/>
    <property type="match status" value="1"/>
</dbReference>